<dbReference type="GO" id="GO:0005524">
    <property type="term" value="F:ATP binding"/>
    <property type="evidence" value="ECO:0007669"/>
    <property type="project" value="UniProtKB-KW"/>
</dbReference>
<name>A0AA97FDC0_9EURY</name>
<gene>
    <name evidence="1" type="ORF">F1737_08820</name>
</gene>
<evidence type="ECO:0000313" key="1">
    <source>
        <dbReference type="EMBL" id="WOF16782.1"/>
    </source>
</evidence>
<reference evidence="1 2" key="1">
    <citation type="submission" date="2019-09" db="EMBL/GenBank/DDBJ databases">
        <title>The complete genome of Methanoplanus sp. FWC-SCC4.</title>
        <authorList>
            <person name="Chen S.-C."/>
            <person name="Zhou Y.-Z."/>
            <person name="Lai M.-C."/>
        </authorList>
    </citation>
    <scope>NUCLEOTIDE SEQUENCE [LARGE SCALE GENOMIC DNA]</scope>
    <source>
        <strain evidence="1 2">FWC-SCC4</strain>
    </source>
</reference>
<dbReference type="Gene3D" id="3.30.565.10">
    <property type="entry name" value="Histidine kinase-like ATPase, C-terminal domain"/>
    <property type="match status" value="1"/>
</dbReference>
<organism evidence="1 2">
    <name type="scientific">Methanochimaera problematica</name>
    <dbReference type="NCBI Taxonomy" id="2609417"/>
    <lineage>
        <taxon>Archaea</taxon>
        <taxon>Methanobacteriati</taxon>
        <taxon>Methanobacteriota</taxon>
        <taxon>Stenosarchaea group</taxon>
        <taxon>Methanomicrobia</taxon>
        <taxon>Methanomicrobiales</taxon>
        <taxon>Methanomicrobiaceae</taxon>
        <taxon>Methanochimaera</taxon>
    </lineage>
</organism>
<dbReference type="EMBL" id="CP043875">
    <property type="protein sequence ID" value="WOF16782.1"/>
    <property type="molecule type" value="Genomic_DNA"/>
</dbReference>
<proteinExistence type="predicted"/>
<evidence type="ECO:0000313" key="2">
    <source>
        <dbReference type="Proteomes" id="UP001301797"/>
    </source>
</evidence>
<dbReference type="AlphaFoldDB" id="A0AA97FDC0"/>
<dbReference type="InterPro" id="IPR036890">
    <property type="entry name" value="HATPase_C_sf"/>
</dbReference>
<dbReference type="Pfam" id="PF13589">
    <property type="entry name" value="HATPase_c_3"/>
    <property type="match status" value="1"/>
</dbReference>
<sequence length="503" mass="57518">MGKKLKTEEILPSARRTMSAFRNFGYTFSSAVAEIVDNSIEAGANEVNININFDGSDSWITIADNGQGMGLKEITEAMRYGTERKYDSQSLGKFGMGLKTASLSQCRCLTVSSRKSLNTPYITGLCWDYDHIQKTNKWQAIKLKNTELNRKVRKPLMKNTGTVVMWERLDRIAELENPDGKRGEKRLLKMVEDLELHLGMVFHKYLSGEIKRKNLKICINGEKVRPWDPFVRTEEKLDILNPIKIPVKTDKSEAHVILEPFILPKKSDFSSDAAFESASGPHKWNMQQGFYIYRSGRMIQSGGWNRIRASDEHTKYARVMIDFPPELDEMFSIDVAKMRAKIPLQIRDLVKKETEKVVGKAKRAYGADMNTKLKRKISEVINSDEIKKEICKTNNIPKIENNFPKNTSETGGEVITSSTHADPLPVAINSTINQLDVTIPVQFQEIYETEIPDDEYFRLLRAVYDVLMEYSDSAEKKVLKEVFTRIPQFEENVIAKNSYIETI</sequence>
<dbReference type="GeneID" id="85230262"/>
<keyword evidence="1" id="KW-0547">Nucleotide-binding</keyword>
<accession>A0AA97FDC0</accession>
<protein>
    <submittedName>
        <fullName evidence="1">ATP-binding protein</fullName>
    </submittedName>
</protein>
<dbReference type="Proteomes" id="UP001301797">
    <property type="component" value="Chromosome"/>
</dbReference>
<dbReference type="KEGG" id="mefw:F1737_08820"/>
<keyword evidence="2" id="KW-1185">Reference proteome</keyword>
<dbReference type="SUPFAM" id="SSF55874">
    <property type="entry name" value="ATPase domain of HSP90 chaperone/DNA topoisomerase II/histidine kinase"/>
    <property type="match status" value="1"/>
</dbReference>
<dbReference type="RefSeq" id="WP_317136213.1">
    <property type="nucleotide sequence ID" value="NZ_CP043875.1"/>
</dbReference>
<keyword evidence="1" id="KW-0067">ATP-binding</keyword>